<feature type="domain" description="WSC" evidence="3">
    <location>
        <begin position="371"/>
        <end position="466"/>
    </location>
</feature>
<feature type="domain" description="WSC" evidence="3">
    <location>
        <begin position="153"/>
        <end position="249"/>
    </location>
</feature>
<feature type="chain" id="PRO_5025688874" evidence="2">
    <location>
        <begin position="23"/>
        <end position="733"/>
    </location>
</feature>
<dbReference type="Pfam" id="PF01822">
    <property type="entry name" value="WSC"/>
    <property type="match status" value="6"/>
</dbReference>
<dbReference type="EMBL" id="MU004192">
    <property type="protein sequence ID" value="KAF2493207.1"/>
    <property type="molecule type" value="Genomic_DNA"/>
</dbReference>
<dbReference type="AlphaFoldDB" id="A0A6A6QQT7"/>
<dbReference type="InterPro" id="IPR051589">
    <property type="entry name" value="Sialate-O-sulfotransferase"/>
</dbReference>
<dbReference type="InterPro" id="IPR002889">
    <property type="entry name" value="WSC_carb-bd"/>
</dbReference>
<feature type="signal peptide" evidence="2">
    <location>
        <begin position="1"/>
        <end position="22"/>
    </location>
</feature>
<reference evidence="4" key="1">
    <citation type="journal article" date="2020" name="Stud. Mycol.">
        <title>101 Dothideomycetes genomes: a test case for predicting lifestyles and emergence of pathogens.</title>
        <authorList>
            <person name="Haridas S."/>
            <person name="Albert R."/>
            <person name="Binder M."/>
            <person name="Bloem J."/>
            <person name="Labutti K."/>
            <person name="Salamov A."/>
            <person name="Andreopoulos B."/>
            <person name="Baker S."/>
            <person name="Barry K."/>
            <person name="Bills G."/>
            <person name="Bluhm B."/>
            <person name="Cannon C."/>
            <person name="Castanera R."/>
            <person name="Culley D."/>
            <person name="Daum C."/>
            <person name="Ezra D."/>
            <person name="Gonzalez J."/>
            <person name="Henrissat B."/>
            <person name="Kuo A."/>
            <person name="Liang C."/>
            <person name="Lipzen A."/>
            <person name="Lutzoni F."/>
            <person name="Magnuson J."/>
            <person name="Mondo S."/>
            <person name="Nolan M."/>
            <person name="Ohm R."/>
            <person name="Pangilinan J."/>
            <person name="Park H.-J."/>
            <person name="Ramirez L."/>
            <person name="Alfaro M."/>
            <person name="Sun H."/>
            <person name="Tritt A."/>
            <person name="Yoshinaga Y."/>
            <person name="Zwiers L.-H."/>
            <person name="Turgeon B."/>
            <person name="Goodwin S."/>
            <person name="Spatafora J."/>
            <person name="Crous P."/>
            <person name="Grigoriev I."/>
        </authorList>
    </citation>
    <scope>NUCLEOTIDE SEQUENCE</scope>
    <source>
        <strain evidence="4">CBS 269.34</strain>
    </source>
</reference>
<proteinExistence type="predicted"/>
<evidence type="ECO:0000256" key="1">
    <source>
        <dbReference type="ARBA" id="ARBA00022737"/>
    </source>
</evidence>
<feature type="domain" description="WSC" evidence="3">
    <location>
        <begin position="41"/>
        <end position="134"/>
    </location>
</feature>
<protein>
    <submittedName>
        <fullName evidence="4">WSC-domain-containing protein</fullName>
    </submittedName>
</protein>
<evidence type="ECO:0000313" key="5">
    <source>
        <dbReference type="Proteomes" id="UP000799750"/>
    </source>
</evidence>
<evidence type="ECO:0000313" key="4">
    <source>
        <dbReference type="EMBL" id="KAF2493207.1"/>
    </source>
</evidence>
<name>A0A6A6QQT7_9PEZI</name>
<sequence length="733" mass="75199">MRSTIQTSGLFLASSLLGLSAARSVQLRDTPVPLNPPSFDNWKYKGCYSDIQSSRTLAIAAHWGEHVDDDNCVYQCIQLGHIFAGIEYGGQCYCGDYVNPIAGAIDESDCYMPCTKTATQACGGPNAITLYYLDGATPVAPPAAVVTNAGPDGWVSEGCWSDSTADRTLAHRVDTTGGTSGLSIALCVDACNAAGYTLAGAEYGGECYCDNTYANGALLADQTKCNMPCNGKISEYCGGPGAMNFYSYGGATPVGVAPPAATSVTPVTNIPLPSAWATLGCFTDNVGARALAHGMNVPSLTVDKCVSACASAGYTIAGVEYGGECYCDNAIQNGQGQAPDGSVGCNMGCSGNAGEMCGGSNRMNVYAAGPAWVSIGCYTDQVYERTLTTLGAYDGLLTISKCQASCKAAGFAYAGMEYHNECHCGNSFSNGGAIAPDGSAGCSMTCDGDSTQICGGSNRLSMYEFINADGTVVAPAAASSTASSTIVSTPTPTPTPSTAAAPTDIPTGWAYKGCWTDQAHGRILANGQPDSTTNTIESCITTCAGLGYAIAGLEYSSQCFCDNYIQNQGALASSDGQCAMKCSGNSGEVCGGPNLVSLYATAEPAAAPVAAVKKTNLPATSDGKTWSYAGCYSDQDGNRDVGEPAAGALELENFTGNSADWCLTQCASKGYDAASTEYSKQCFCGYQSLWPSNPAPTLLDDSQCNMVCTGDDTQLCGGAGTTSFYRLSAPSGT</sequence>
<feature type="domain" description="WSC" evidence="3">
    <location>
        <begin position="508"/>
        <end position="602"/>
    </location>
</feature>
<organism evidence="4 5">
    <name type="scientific">Lophium mytilinum</name>
    <dbReference type="NCBI Taxonomy" id="390894"/>
    <lineage>
        <taxon>Eukaryota</taxon>
        <taxon>Fungi</taxon>
        <taxon>Dikarya</taxon>
        <taxon>Ascomycota</taxon>
        <taxon>Pezizomycotina</taxon>
        <taxon>Dothideomycetes</taxon>
        <taxon>Pleosporomycetidae</taxon>
        <taxon>Mytilinidiales</taxon>
        <taxon>Mytilinidiaceae</taxon>
        <taxon>Lophium</taxon>
    </lineage>
</organism>
<keyword evidence="2" id="KW-0732">Signal</keyword>
<feature type="domain" description="WSC" evidence="3">
    <location>
        <begin position="625"/>
        <end position="728"/>
    </location>
</feature>
<dbReference type="SMART" id="SM00321">
    <property type="entry name" value="WSC"/>
    <property type="match status" value="6"/>
</dbReference>
<accession>A0A6A6QQT7</accession>
<keyword evidence="5" id="KW-1185">Reference proteome</keyword>
<dbReference type="PROSITE" id="PS51212">
    <property type="entry name" value="WSC"/>
    <property type="match status" value="6"/>
</dbReference>
<gene>
    <name evidence="4" type="ORF">BU16DRAFT_73844</name>
</gene>
<dbReference type="PANTHER" id="PTHR45964">
    <property type="entry name" value="WSCD FAMILY MEMBER CG9164"/>
    <property type="match status" value="1"/>
</dbReference>
<evidence type="ECO:0000259" key="3">
    <source>
        <dbReference type="PROSITE" id="PS51212"/>
    </source>
</evidence>
<keyword evidence="1" id="KW-0677">Repeat</keyword>
<evidence type="ECO:0000256" key="2">
    <source>
        <dbReference type="SAM" id="SignalP"/>
    </source>
</evidence>
<feature type="domain" description="WSC" evidence="3">
    <location>
        <begin position="275"/>
        <end position="369"/>
    </location>
</feature>
<dbReference type="PANTHER" id="PTHR45964:SF5">
    <property type="entry name" value="WSCD FAMILY MEMBER CG9164"/>
    <property type="match status" value="1"/>
</dbReference>
<dbReference type="Proteomes" id="UP000799750">
    <property type="component" value="Unassembled WGS sequence"/>
</dbReference>
<dbReference type="OrthoDB" id="2019572at2759"/>